<feature type="domain" description="HD" evidence="2">
    <location>
        <begin position="499"/>
        <end position="641"/>
    </location>
</feature>
<keyword evidence="1" id="KW-0472">Membrane</keyword>
<feature type="transmembrane region" description="Helical" evidence="1">
    <location>
        <begin position="335"/>
        <end position="353"/>
    </location>
</feature>
<sequence>MKTFLLKWREWSNHKYLPLVIILITAICMFFLIIDNVKEKQYDIKLFQLSPETIRSVKTTEDTVKTKEEREKVEKNVLPVYEFQEETADNQAAIIGSIFDNVIAVKDKTVREDDTDEASFKLDQLKKEMVILTENASYVRLSDESLAVLLNQTSETLNQSKDILMTLVSSLLSEPILTEDLSEKKMEMQQKIVQRFDHSEDYMNVLSSIARMSIVETELENEVLTKLRIEQAIASVEPTRILQGQILVQKGEIIDREVYRQLELLGMLTNKTSSKPIIGTMLFVLLTMWVIYVQTTIRLEKTIDRSKALIVVSFSLIVSVLMMKVLQIVSNNFDVLIGFLFPAGMVSMLVYILVNERAAFIASFVSAAYAGIVFQEGYSTVFQMEFSLYILFGGIAGIYALQRLNNNSQILRSSLIVSSVNILFITFYLLMTKTTYEFTDIGFYIGAAVLAGILSGALTIGILPFFESTFGILSTMRLIELSNPNHPLLKKILTETPGTYHHSVMVANLAEAACEAIGVNGLLARVGCYYHDIGKTNRPEFFIENQMNGYNPHDNLPPEASRDIIIAHAVQGANILRKNKMPKEIVDIAEQHHGTSLLKFFYHKAKEQHDSVDEEEFRYPGPKPQMKENAIISVADSVEAAVRAMKEPSGEKIHTVIQSIIKDKLQDGQFDECDLSLKEIKKMEESFCTTMKGVYHSRIEYPK</sequence>
<dbReference type="EMBL" id="QKZI01000001">
    <property type="protein sequence ID" value="PZX07176.1"/>
    <property type="molecule type" value="Genomic_DNA"/>
</dbReference>
<dbReference type="Pfam" id="PF07698">
    <property type="entry name" value="7TM-7TMR_HD"/>
    <property type="match status" value="1"/>
</dbReference>
<dbReference type="NCBIfam" id="TIGR00277">
    <property type="entry name" value="HDIG"/>
    <property type="match status" value="1"/>
</dbReference>
<dbReference type="CDD" id="cd00077">
    <property type="entry name" value="HDc"/>
    <property type="match status" value="1"/>
</dbReference>
<feature type="transmembrane region" description="Helical" evidence="1">
    <location>
        <begin position="16"/>
        <end position="34"/>
    </location>
</feature>
<keyword evidence="1" id="KW-1133">Transmembrane helix</keyword>
<dbReference type="Proteomes" id="UP000248646">
    <property type="component" value="Unassembled WGS sequence"/>
</dbReference>
<feature type="transmembrane region" description="Helical" evidence="1">
    <location>
        <begin position="277"/>
        <end position="297"/>
    </location>
</feature>
<protein>
    <recommendedName>
        <fullName evidence="2">HD domain-containing protein</fullName>
    </recommendedName>
</protein>
<keyword evidence="4" id="KW-1185">Reference proteome</keyword>
<dbReference type="InterPro" id="IPR003607">
    <property type="entry name" value="HD/PDEase_dom"/>
</dbReference>
<feature type="transmembrane region" description="Helical" evidence="1">
    <location>
        <begin position="309"/>
        <end position="329"/>
    </location>
</feature>
<dbReference type="AlphaFoldDB" id="A0A2W7PFX4"/>
<evidence type="ECO:0000313" key="4">
    <source>
        <dbReference type="Proteomes" id="UP000248646"/>
    </source>
</evidence>
<feature type="transmembrane region" description="Helical" evidence="1">
    <location>
        <begin position="358"/>
        <end position="375"/>
    </location>
</feature>
<dbReference type="PANTHER" id="PTHR36442">
    <property type="entry name" value="CYCLIC-DI-AMP PHOSPHODIESTERASE PGPH"/>
    <property type="match status" value="1"/>
</dbReference>
<dbReference type="InterPro" id="IPR006675">
    <property type="entry name" value="HDIG_dom"/>
</dbReference>
<gene>
    <name evidence="3" type="ORF">C7437_101285</name>
</gene>
<feature type="transmembrane region" description="Helical" evidence="1">
    <location>
        <begin position="443"/>
        <end position="466"/>
    </location>
</feature>
<evidence type="ECO:0000313" key="3">
    <source>
        <dbReference type="EMBL" id="PZX07176.1"/>
    </source>
</evidence>
<proteinExistence type="predicted"/>
<evidence type="ECO:0000256" key="1">
    <source>
        <dbReference type="SAM" id="Phobius"/>
    </source>
</evidence>
<name>A0A2W7PFX4_9BACI</name>
<evidence type="ECO:0000259" key="2">
    <source>
        <dbReference type="PROSITE" id="PS51831"/>
    </source>
</evidence>
<dbReference type="Gene3D" id="1.10.3210.10">
    <property type="entry name" value="Hypothetical protein af1432"/>
    <property type="match status" value="1"/>
</dbReference>
<dbReference type="InterPro" id="IPR006674">
    <property type="entry name" value="HD_domain"/>
</dbReference>
<reference evidence="3 4" key="1">
    <citation type="submission" date="2018-06" db="EMBL/GenBank/DDBJ databases">
        <title>Genomic Encyclopedia of Type Strains, Phase IV (KMG-IV): sequencing the most valuable type-strain genomes for metagenomic binning, comparative biology and taxonomic classification.</title>
        <authorList>
            <person name="Goeker M."/>
        </authorList>
    </citation>
    <scope>NUCLEOTIDE SEQUENCE [LARGE SCALE GENOMIC DNA]</scope>
    <source>
        <strain evidence="3 4">DSM 5</strain>
    </source>
</reference>
<dbReference type="Pfam" id="PF07697">
    <property type="entry name" value="7TMR-HDED"/>
    <property type="match status" value="1"/>
</dbReference>
<comment type="caution">
    <text evidence="3">The sequence shown here is derived from an EMBL/GenBank/DDBJ whole genome shotgun (WGS) entry which is preliminary data.</text>
</comment>
<dbReference type="SUPFAM" id="SSF109604">
    <property type="entry name" value="HD-domain/PDEase-like"/>
    <property type="match status" value="1"/>
</dbReference>
<dbReference type="PANTHER" id="PTHR36442:SF1">
    <property type="entry name" value="CYCLIC-DI-AMP PHOSPHODIESTERASE PGPH"/>
    <property type="match status" value="1"/>
</dbReference>
<feature type="transmembrane region" description="Helical" evidence="1">
    <location>
        <begin position="381"/>
        <end position="401"/>
    </location>
</feature>
<dbReference type="InterPro" id="IPR052722">
    <property type="entry name" value="PgpH_phosphodiesterase"/>
</dbReference>
<dbReference type="RefSeq" id="WP_245909176.1">
    <property type="nucleotide sequence ID" value="NZ_QKZI01000001.1"/>
</dbReference>
<dbReference type="InterPro" id="IPR011621">
    <property type="entry name" value="Metal-dep_PHydrolase_7TM_intra"/>
</dbReference>
<dbReference type="InterPro" id="IPR011624">
    <property type="entry name" value="Metal-dep_PHydrolase_7TM_extra"/>
</dbReference>
<dbReference type="PROSITE" id="PS51831">
    <property type="entry name" value="HD"/>
    <property type="match status" value="1"/>
</dbReference>
<organism evidence="3 4">
    <name type="scientific">Psychrobacillus insolitus</name>
    <dbReference type="NCBI Taxonomy" id="1461"/>
    <lineage>
        <taxon>Bacteria</taxon>
        <taxon>Bacillati</taxon>
        <taxon>Bacillota</taxon>
        <taxon>Bacilli</taxon>
        <taxon>Bacillales</taxon>
        <taxon>Bacillaceae</taxon>
        <taxon>Psychrobacillus</taxon>
    </lineage>
</organism>
<accession>A0A2W7PFX4</accession>
<dbReference type="Pfam" id="PF01966">
    <property type="entry name" value="HD"/>
    <property type="match status" value="1"/>
</dbReference>
<dbReference type="SMART" id="SM00471">
    <property type="entry name" value="HDc"/>
    <property type="match status" value="1"/>
</dbReference>
<keyword evidence="1" id="KW-0812">Transmembrane</keyword>
<feature type="transmembrane region" description="Helical" evidence="1">
    <location>
        <begin position="413"/>
        <end position="431"/>
    </location>
</feature>